<organism evidence="2 3">
    <name type="scientific">Sporormia fimetaria CBS 119925</name>
    <dbReference type="NCBI Taxonomy" id="1340428"/>
    <lineage>
        <taxon>Eukaryota</taxon>
        <taxon>Fungi</taxon>
        <taxon>Dikarya</taxon>
        <taxon>Ascomycota</taxon>
        <taxon>Pezizomycotina</taxon>
        <taxon>Dothideomycetes</taxon>
        <taxon>Pleosporomycetidae</taxon>
        <taxon>Pleosporales</taxon>
        <taxon>Sporormiaceae</taxon>
        <taxon>Sporormia</taxon>
    </lineage>
</organism>
<evidence type="ECO:0000313" key="3">
    <source>
        <dbReference type="Proteomes" id="UP000799440"/>
    </source>
</evidence>
<evidence type="ECO:0000256" key="1">
    <source>
        <dbReference type="SAM" id="MobiDB-lite"/>
    </source>
</evidence>
<keyword evidence="3" id="KW-1185">Reference proteome</keyword>
<evidence type="ECO:0000313" key="2">
    <source>
        <dbReference type="EMBL" id="KAF2751195.1"/>
    </source>
</evidence>
<sequence length="212" mass="23469">MPHWDWRAVMSSTAIVCPQPPQSSADPTASLSHFENANGAATPTAAGHSTPQTTTDTTANCSSSVDFRAYLRYHLRPRLLPSFSYHTVTLGSCSSPHLTRISPVLGATIFIRCQRSRPSCRLVTLIVCPNARQRFRTKVQSSNFGRVSVLLRLPTAPSAKDSRHLIHRTRANATILPLHRLSAPCPLFYSHVVRCLQNEGPPRIKLRPPRCL</sequence>
<feature type="region of interest" description="Disordered" evidence="1">
    <location>
        <begin position="17"/>
        <end position="58"/>
    </location>
</feature>
<dbReference type="EMBL" id="MU006562">
    <property type="protein sequence ID" value="KAF2751195.1"/>
    <property type="molecule type" value="Genomic_DNA"/>
</dbReference>
<proteinExistence type="predicted"/>
<feature type="compositionally biased region" description="Polar residues" evidence="1">
    <location>
        <begin position="49"/>
        <end position="58"/>
    </location>
</feature>
<feature type="compositionally biased region" description="Low complexity" evidence="1">
    <location>
        <begin position="36"/>
        <end position="47"/>
    </location>
</feature>
<dbReference type="AlphaFoldDB" id="A0A6A6VKS0"/>
<feature type="compositionally biased region" description="Polar residues" evidence="1">
    <location>
        <begin position="22"/>
        <end position="35"/>
    </location>
</feature>
<accession>A0A6A6VKS0</accession>
<dbReference type="Proteomes" id="UP000799440">
    <property type="component" value="Unassembled WGS sequence"/>
</dbReference>
<gene>
    <name evidence="2" type="ORF">M011DRAFT_104721</name>
</gene>
<name>A0A6A6VKS0_9PLEO</name>
<reference evidence="2" key="1">
    <citation type="journal article" date="2020" name="Stud. Mycol.">
        <title>101 Dothideomycetes genomes: a test case for predicting lifestyles and emergence of pathogens.</title>
        <authorList>
            <person name="Haridas S."/>
            <person name="Albert R."/>
            <person name="Binder M."/>
            <person name="Bloem J."/>
            <person name="Labutti K."/>
            <person name="Salamov A."/>
            <person name="Andreopoulos B."/>
            <person name="Baker S."/>
            <person name="Barry K."/>
            <person name="Bills G."/>
            <person name="Bluhm B."/>
            <person name="Cannon C."/>
            <person name="Castanera R."/>
            <person name="Culley D."/>
            <person name="Daum C."/>
            <person name="Ezra D."/>
            <person name="Gonzalez J."/>
            <person name="Henrissat B."/>
            <person name="Kuo A."/>
            <person name="Liang C."/>
            <person name="Lipzen A."/>
            <person name="Lutzoni F."/>
            <person name="Magnuson J."/>
            <person name="Mondo S."/>
            <person name="Nolan M."/>
            <person name="Ohm R."/>
            <person name="Pangilinan J."/>
            <person name="Park H.-J."/>
            <person name="Ramirez L."/>
            <person name="Alfaro M."/>
            <person name="Sun H."/>
            <person name="Tritt A."/>
            <person name="Yoshinaga Y."/>
            <person name="Zwiers L.-H."/>
            <person name="Turgeon B."/>
            <person name="Goodwin S."/>
            <person name="Spatafora J."/>
            <person name="Crous P."/>
            <person name="Grigoriev I."/>
        </authorList>
    </citation>
    <scope>NUCLEOTIDE SEQUENCE</scope>
    <source>
        <strain evidence="2">CBS 119925</strain>
    </source>
</reference>
<protein>
    <submittedName>
        <fullName evidence="2">Uncharacterized protein</fullName>
    </submittedName>
</protein>